<evidence type="ECO:0000313" key="1">
    <source>
        <dbReference type="Proteomes" id="UP000887565"/>
    </source>
</evidence>
<reference evidence="2" key="1">
    <citation type="submission" date="2022-11" db="UniProtKB">
        <authorList>
            <consortium name="WormBaseParasite"/>
        </authorList>
    </citation>
    <scope>IDENTIFICATION</scope>
</reference>
<protein>
    <submittedName>
        <fullName evidence="2">Uncharacterized protein</fullName>
    </submittedName>
</protein>
<evidence type="ECO:0000313" key="2">
    <source>
        <dbReference type="WBParaSite" id="nRc.2.0.1.t11979-RA"/>
    </source>
</evidence>
<accession>A0A915ICR5</accession>
<proteinExistence type="predicted"/>
<dbReference type="Proteomes" id="UP000887565">
    <property type="component" value="Unplaced"/>
</dbReference>
<sequence>MSLDRRGPNSAEPRFSVLFDGLAGTYLIQRFSEFDPKNPGQRSLIQDPVMDFTPKMVVSLSLMDQELS</sequence>
<dbReference type="AlphaFoldDB" id="A0A915ICR5"/>
<keyword evidence="1" id="KW-1185">Reference proteome</keyword>
<dbReference type="WBParaSite" id="nRc.2.0.1.t11979-RA">
    <property type="protein sequence ID" value="nRc.2.0.1.t11979-RA"/>
    <property type="gene ID" value="nRc.2.0.1.g11979"/>
</dbReference>
<name>A0A915ICR5_ROMCU</name>
<organism evidence="1 2">
    <name type="scientific">Romanomermis culicivorax</name>
    <name type="common">Nematode worm</name>
    <dbReference type="NCBI Taxonomy" id="13658"/>
    <lineage>
        <taxon>Eukaryota</taxon>
        <taxon>Metazoa</taxon>
        <taxon>Ecdysozoa</taxon>
        <taxon>Nematoda</taxon>
        <taxon>Enoplea</taxon>
        <taxon>Dorylaimia</taxon>
        <taxon>Mermithida</taxon>
        <taxon>Mermithoidea</taxon>
        <taxon>Mermithidae</taxon>
        <taxon>Romanomermis</taxon>
    </lineage>
</organism>